<evidence type="ECO:0000313" key="3">
    <source>
        <dbReference type="Proteomes" id="UP000198598"/>
    </source>
</evidence>
<reference evidence="2 3" key="1">
    <citation type="submission" date="2016-10" db="EMBL/GenBank/DDBJ databases">
        <authorList>
            <person name="de Groot N.N."/>
        </authorList>
    </citation>
    <scope>NUCLEOTIDE SEQUENCE [LARGE SCALE GENOMIC DNA]</scope>
    <source>
        <strain evidence="2 3">DSM 26130</strain>
    </source>
</reference>
<name>A0A1I1XHY5_9BACT</name>
<gene>
    <name evidence="2" type="ORF">SAMN05216167_1109</name>
</gene>
<feature type="transmembrane region" description="Helical" evidence="1">
    <location>
        <begin position="43"/>
        <end position="65"/>
    </location>
</feature>
<dbReference type="EMBL" id="FOLQ01000010">
    <property type="protein sequence ID" value="SFE06977.1"/>
    <property type="molecule type" value="Genomic_DNA"/>
</dbReference>
<feature type="transmembrane region" description="Helical" evidence="1">
    <location>
        <begin position="151"/>
        <end position="172"/>
    </location>
</feature>
<dbReference type="STRING" id="662367.SAMN05216167_1109"/>
<proteinExistence type="predicted"/>
<feature type="transmembrane region" description="Helical" evidence="1">
    <location>
        <begin position="77"/>
        <end position="96"/>
    </location>
</feature>
<organism evidence="2 3">
    <name type="scientific">Spirosoma endophyticum</name>
    <dbReference type="NCBI Taxonomy" id="662367"/>
    <lineage>
        <taxon>Bacteria</taxon>
        <taxon>Pseudomonadati</taxon>
        <taxon>Bacteroidota</taxon>
        <taxon>Cytophagia</taxon>
        <taxon>Cytophagales</taxon>
        <taxon>Cytophagaceae</taxon>
        <taxon>Spirosoma</taxon>
    </lineage>
</organism>
<keyword evidence="1" id="KW-0472">Membrane</keyword>
<sequence>MKNLSQWASRHAPLAIALIILFDVANALNGFVLGATLLDNVPTAGLLAGVTVLVGWAVAVRWLYYTSAGGYWFRRRCLFGAFLGNFLLFGLVAGLMTPRPQPHDVLASAWGSRIIESRADTLIRPDTLRPVRQLIIAANTGQTERQTGKRVGFVLLFVLSLVLLYGSMALACSIACSGYGFLAAVVYLLGLGFLAGGLFFLGRLREKPIRKLRQMTPDQRRRTSRRFWRAWGLLIGIVLLLTLIGSIF</sequence>
<dbReference type="AlphaFoldDB" id="A0A1I1XHY5"/>
<feature type="transmembrane region" description="Helical" evidence="1">
    <location>
        <begin position="227"/>
        <end position="247"/>
    </location>
</feature>
<dbReference type="RefSeq" id="WP_093830198.1">
    <property type="nucleotide sequence ID" value="NZ_FOLQ01000010.1"/>
</dbReference>
<evidence type="ECO:0000256" key="1">
    <source>
        <dbReference type="SAM" id="Phobius"/>
    </source>
</evidence>
<dbReference type="OrthoDB" id="950235at2"/>
<keyword evidence="3" id="KW-1185">Reference proteome</keyword>
<keyword evidence="1" id="KW-1133">Transmembrane helix</keyword>
<evidence type="ECO:0000313" key="2">
    <source>
        <dbReference type="EMBL" id="SFE06977.1"/>
    </source>
</evidence>
<accession>A0A1I1XHY5</accession>
<keyword evidence="1" id="KW-0812">Transmembrane</keyword>
<dbReference type="Proteomes" id="UP000198598">
    <property type="component" value="Unassembled WGS sequence"/>
</dbReference>
<feature type="transmembrane region" description="Helical" evidence="1">
    <location>
        <begin position="179"/>
        <end position="201"/>
    </location>
</feature>
<protein>
    <submittedName>
        <fullName evidence="2">Uncharacterized protein</fullName>
    </submittedName>
</protein>